<name>A0A9R0W2C1_TRITD</name>
<protein>
    <recommendedName>
        <fullName evidence="7">Sugar phosphate transporter domain-containing protein</fullName>
    </recommendedName>
</protein>
<dbReference type="EMBL" id="LT934117">
    <property type="protein sequence ID" value="VAH94796.1"/>
    <property type="molecule type" value="Genomic_DNA"/>
</dbReference>
<comment type="subcellular location">
    <subcellularLocation>
        <location evidence="1">Membrane</location>
        <topology evidence="1">Multi-pass membrane protein</topology>
    </subcellularLocation>
</comment>
<dbReference type="Gramene" id="TRITD4Av1G188140.2">
    <property type="protein sequence ID" value="TRITD4Av1G188140.2"/>
    <property type="gene ID" value="TRITD4Av1G188140"/>
</dbReference>
<feature type="transmembrane region" description="Helical" evidence="6">
    <location>
        <begin position="162"/>
        <end position="184"/>
    </location>
</feature>
<sequence>MRIQHLGNHVDPGTPTGRKSPEITTTSPLVNGEKSKLWDQIGGQGALASPMRREIGNRSLMRSFSVDDVDLEDVEASKDRDRPSHFLRLPNIQNQSLLSGLAYCIASCSMILVNKFVLSGYGFNAGIFLMLYQNIVSVTIVSTLSLSGVISTEPLTWKLIKVWLPVNIIFVGMLITSMFSLKYINVAMLTILKNVANVLTASGETYFFKKQHDRQVWISLMLMIISAIAGGVTDLSFHAVGYTWQLTLRHVMDSAKEATRSGNLNELSMVLLNNILSLPLGVILVLGFNEVEYLLETPLLRMPTFWLVITASGVLGLAISFTSMWFLRQTSATTYSLVGSLNKIPLSIAGILLFKVRTSMENSISILFGLLAGVFFARAKLRENSQS</sequence>
<evidence type="ECO:0000256" key="2">
    <source>
        <dbReference type="ARBA" id="ARBA00022692"/>
    </source>
</evidence>
<organism evidence="8 9">
    <name type="scientific">Triticum turgidum subsp. durum</name>
    <name type="common">Durum wheat</name>
    <name type="synonym">Triticum durum</name>
    <dbReference type="NCBI Taxonomy" id="4567"/>
    <lineage>
        <taxon>Eukaryota</taxon>
        <taxon>Viridiplantae</taxon>
        <taxon>Streptophyta</taxon>
        <taxon>Embryophyta</taxon>
        <taxon>Tracheophyta</taxon>
        <taxon>Spermatophyta</taxon>
        <taxon>Magnoliopsida</taxon>
        <taxon>Liliopsida</taxon>
        <taxon>Poales</taxon>
        <taxon>Poaceae</taxon>
        <taxon>BOP clade</taxon>
        <taxon>Pooideae</taxon>
        <taxon>Triticodae</taxon>
        <taxon>Triticeae</taxon>
        <taxon>Triticinae</taxon>
        <taxon>Triticum</taxon>
    </lineage>
</organism>
<dbReference type="Pfam" id="PF03151">
    <property type="entry name" value="TPT"/>
    <property type="match status" value="1"/>
</dbReference>
<accession>A0A9R0W2C1</accession>
<dbReference type="AlphaFoldDB" id="A0A9R0W2C1"/>
<feature type="transmembrane region" description="Helical" evidence="6">
    <location>
        <begin position="264"/>
        <end position="285"/>
    </location>
</feature>
<feature type="transmembrane region" description="Helical" evidence="6">
    <location>
        <begin position="305"/>
        <end position="327"/>
    </location>
</feature>
<dbReference type="PANTHER" id="PTHR11132">
    <property type="entry name" value="SOLUTE CARRIER FAMILY 35"/>
    <property type="match status" value="1"/>
</dbReference>
<evidence type="ECO:0000256" key="5">
    <source>
        <dbReference type="SAM" id="MobiDB-lite"/>
    </source>
</evidence>
<reference evidence="8 9" key="1">
    <citation type="submission" date="2017-09" db="EMBL/GenBank/DDBJ databases">
        <authorList>
            <consortium name="International Durum Wheat Genome Sequencing Consortium (IDWGSC)"/>
            <person name="Milanesi L."/>
        </authorList>
    </citation>
    <scope>NUCLEOTIDE SEQUENCE [LARGE SCALE GENOMIC DNA]</scope>
    <source>
        <strain evidence="9">cv. Svevo</strain>
    </source>
</reference>
<feature type="domain" description="Sugar phosphate transporter" evidence="7">
    <location>
        <begin position="103"/>
        <end position="375"/>
    </location>
</feature>
<proteinExistence type="predicted"/>
<keyword evidence="3 6" id="KW-1133">Transmembrane helix</keyword>
<keyword evidence="2 6" id="KW-0812">Transmembrane</keyword>
<feature type="transmembrane region" description="Helical" evidence="6">
    <location>
        <begin position="216"/>
        <end position="244"/>
    </location>
</feature>
<evidence type="ECO:0000259" key="7">
    <source>
        <dbReference type="Pfam" id="PF03151"/>
    </source>
</evidence>
<evidence type="ECO:0000256" key="6">
    <source>
        <dbReference type="SAM" id="Phobius"/>
    </source>
</evidence>
<feature type="transmembrane region" description="Helical" evidence="6">
    <location>
        <begin position="97"/>
        <end position="118"/>
    </location>
</feature>
<dbReference type="InterPro" id="IPR004853">
    <property type="entry name" value="Sugar_P_trans_dom"/>
</dbReference>
<feature type="region of interest" description="Disordered" evidence="5">
    <location>
        <begin position="1"/>
        <end position="29"/>
    </location>
</feature>
<evidence type="ECO:0000256" key="1">
    <source>
        <dbReference type="ARBA" id="ARBA00004141"/>
    </source>
</evidence>
<dbReference type="InterPro" id="IPR050186">
    <property type="entry name" value="TPT_transporter"/>
</dbReference>
<evidence type="ECO:0000313" key="9">
    <source>
        <dbReference type="Proteomes" id="UP000324705"/>
    </source>
</evidence>
<feature type="transmembrane region" description="Helical" evidence="6">
    <location>
        <begin position="130"/>
        <end position="150"/>
    </location>
</feature>
<evidence type="ECO:0000256" key="4">
    <source>
        <dbReference type="ARBA" id="ARBA00023136"/>
    </source>
</evidence>
<gene>
    <name evidence="8" type="ORF">TRITD_4Av1G188140</name>
</gene>
<evidence type="ECO:0000256" key="3">
    <source>
        <dbReference type="ARBA" id="ARBA00022989"/>
    </source>
</evidence>
<dbReference type="GO" id="GO:0016020">
    <property type="term" value="C:membrane"/>
    <property type="evidence" value="ECO:0007669"/>
    <property type="project" value="UniProtKB-SubCell"/>
</dbReference>
<keyword evidence="4 6" id="KW-0472">Membrane</keyword>
<feature type="transmembrane region" description="Helical" evidence="6">
    <location>
        <begin position="334"/>
        <end position="356"/>
    </location>
</feature>
<evidence type="ECO:0000313" key="8">
    <source>
        <dbReference type="EMBL" id="VAH94796.1"/>
    </source>
</evidence>
<dbReference type="Proteomes" id="UP000324705">
    <property type="component" value="Chromosome 4A"/>
</dbReference>
<keyword evidence="9" id="KW-1185">Reference proteome</keyword>